<gene>
    <name evidence="2" type="ORF">ACI76L_06215</name>
    <name evidence="1" type="ORF">CGC58_05680</name>
</gene>
<keyword evidence="4" id="KW-1185">Reference proteome</keyword>
<reference evidence="2 4" key="1">
    <citation type="journal article" date="2016" name="Sci. Rep.">
        <title>Whole genome sequencing identifies a novel species of the genus Capnocytophaga isolated from dog and cat bite wounds in humans.</title>
        <authorList>
            <person name="Zangenah S."/>
            <person name="Abbasi N."/>
            <person name="Andersson A.F."/>
            <person name="Bergman P."/>
        </authorList>
    </citation>
    <scope>NUCLEOTIDE SEQUENCE [LARGE SCALE GENOMIC DNA]</scope>
    <source>
        <strain evidence="2 4">W5</strain>
    </source>
</reference>
<dbReference type="Proteomes" id="UP000217348">
    <property type="component" value="Chromosome"/>
</dbReference>
<reference evidence="2" key="4">
    <citation type="submission" date="2024-10" db="EMBL/GenBank/DDBJ databases">
        <authorList>
            <person name="Bergman P."/>
            <person name="Andersson A.F."/>
            <person name="Zangenah S."/>
            <person name="Abbasi N."/>
        </authorList>
    </citation>
    <scope>NUCLEOTIDE SEQUENCE</scope>
    <source>
        <strain evidence="2">W5</strain>
    </source>
</reference>
<evidence type="ECO:0000313" key="3">
    <source>
        <dbReference type="Proteomes" id="UP000217348"/>
    </source>
</evidence>
<dbReference type="KEGG" id="csto:CGC58_05680"/>
<dbReference type="EMBL" id="JBJGWJ010000003">
    <property type="protein sequence ID" value="MFK8293371.1"/>
    <property type="molecule type" value="Genomic_DNA"/>
</dbReference>
<evidence type="ECO:0000313" key="1">
    <source>
        <dbReference type="EMBL" id="ATA89259.1"/>
    </source>
</evidence>
<evidence type="ECO:0000313" key="2">
    <source>
        <dbReference type="EMBL" id="MFK8293371.1"/>
    </source>
</evidence>
<dbReference type="Pfam" id="PF08309">
    <property type="entry name" value="LVIVD"/>
    <property type="match status" value="1"/>
</dbReference>
<reference evidence="3" key="3">
    <citation type="submission" date="2017-06" db="EMBL/GenBank/DDBJ databases">
        <title>Capnocytophaga spp. assemblies.</title>
        <authorList>
            <person name="Gulvik C.A."/>
        </authorList>
    </citation>
    <scope>NUCLEOTIDE SEQUENCE [LARGE SCALE GENOMIC DNA]</scope>
    <source>
        <strain evidence="3">H2177</strain>
    </source>
</reference>
<reference evidence="1" key="2">
    <citation type="journal article" date="2017" name="Genome Announc.">
        <title>Twelve Complete Reference Genomes of Clinical Isolates in the Capnocytophaga Genus.</title>
        <authorList>
            <person name="Villarma A."/>
            <person name="Gulvik C.A."/>
            <person name="Rowe L.A."/>
            <person name="Sheth M."/>
            <person name="Juieng P."/>
            <person name="Nicholson A.C."/>
            <person name="Loparev V.N."/>
            <person name="McQuiston J.R."/>
        </authorList>
    </citation>
    <scope>NUCLEOTIDE SEQUENCE</scope>
    <source>
        <strain evidence="1">H2177</strain>
    </source>
</reference>
<evidence type="ECO:0008006" key="5">
    <source>
        <dbReference type="Google" id="ProtNLM"/>
    </source>
</evidence>
<name>A0A250FVQ7_9FLAO</name>
<dbReference type="InterPro" id="IPR013211">
    <property type="entry name" value="LVIVD"/>
</dbReference>
<dbReference type="EMBL" id="CP022387">
    <property type="protein sequence ID" value="ATA89259.1"/>
    <property type="molecule type" value="Genomic_DNA"/>
</dbReference>
<evidence type="ECO:0000313" key="4">
    <source>
        <dbReference type="Proteomes" id="UP001622370"/>
    </source>
</evidence>
<dbReference type="OrthoDB" id="853480at2"/>
<dbReference type="PROSITE" id="PS51257">
    <property type="entry name" value="PROKAR_LIPOPROTEIN"/>
    <property type="match status" value="1"/>
</dbReference>
<dbReference type="AlphaFoldDB" id="A0A250FVQ7"/>
<protein>
    <recommendedName>
        <fullName evidence="5">LVIVD repeat-containing protein</fullName>
    </recommendedName>
</protein>
<organism evidence="1 3">
    <name type="scientific">Capnocytophaga stomatis</name>
    <dbReference type="NCBI Taxonomy" id="1848904"/>
    <lineage>
        <taxon>Bacteria</taxon>
        <taxon>Pseudomonadati</taxon>
        <taxon>Bacteroidota</taxon>
        <taxon>Flavobacteriia</taxon>
        <taxon>Flavobacteriales</taxon>
        <taxon>Flavobacteriaceae</taxon>
        <taxon>Capnocytophaga</taxon>
    </lineage>
</organism>
<proteinExistence type="predicted"/>
<dbReference type="RefSeq" id="WP_095895708.1">
    <property type="nucleotide sequence ID" value="NZ_BOPK01000007.1"/>
</dbReference>
<accession>A0A250FVQ7</accession>
<sequence length="167" mass="19147">MKVYLLFVLTSLILYSCPHSRDDIYYSDYEPETMERSAFENSIALVKTSGNVNVKNAGKIYLKDNYMFIGDTNKGFYIYDNTDPEKPILKAFLKIPGATDLAIRGEVMYVNQAVDLVAFSFDLSQNKITIHDRIRNTFPVLRSPDGYYPIPSEGTVVVDWHKRVKNK</sequence>
<dbReference type="Proteomes" id="UP001622370">
    <property type="component" value="Unassembled WGS sequence"/>
</dbReference>